<sequence length="386" mass="42717">MPEVLFEESMKEAAGFMSNRDRGVSFPLERIQEVQDLVYNGVYQGRRLKAHERDYLLREALTTSDFPLMFGDVLDRQLIAAYKAVEPAWKPFTKMSTVKDFRTAYRFRTSGGDQHLDRVGEKGEYLASDRDEHRFPISVLKYGRQFDISWEAMINDDLGALRDTPERFAKAAMRTEHRIMSTLYASDVGAHAEGPAGNLYALGINCNIAASADCPLTIANLEHGVQTMNQFTDIGGEPILATPKYLVVCPALEFTARQILTSATKVWSDNAAGPAAYPTANVISTIGLQLIVDKYLPIVNAGNDQDTQWYLFSDPADVAALEAAHLTGHENPEIAMKNSDKVTVGGGSISPFAGDFATDNVFYRVREVFGGAKRDWRGSFMGGYVI</sequence>
<accession>A0A6M3LTE0</accession>
<dbReference type="Pfam" id="PF25209">
    <property type="entry name" value="Phage_capsid_4"/>
    <property type="match status" value="1"/>
</dbReference>
<evidence type="ECO:0000313" key="1">
    <source>
        <dbReference type="EMBL" id="QJA98716.1"/>
    </source>
</evidence>
<protein>
    <submittedName>
        <fullName evidence="1">Putative capsid protein</fullName>
    </submittedName>
</protein>
<proteinExistence type="predicted"/>
<gene>
    <name evidence="1" type="ORF">MM171A01624_0004</name>
</gene>
<dbReference type="AlphaFoldDB" id="A0A6M3LTE0"/>
<dbReference type="EMBL" id="MT143603">
    <property type="protein sequence ID" value="QJA98716.1"/>
    <property type="molecule type" value="Genomic_DNA"/>
</dbReference>
<reference evidence="1" key="1">
    <citation type="submission" date="2020-03" db="EMBL/GenBank/DDBJ databases">
        <title>The deep terrestrial virosphere.</title>
        <authorList>
            <person name="Holmfeldt K."/>
            <person name="Nilsson E."/>
            <person name="Simone D."/>
            <person name="Lopez-Fernandez M."/>
            <person name="Wu X."/>
            <person name="de Brujin I."/>
            <person name="Lundin D."/>
            <person name="Andersson A."/>
            <person name="Bertilsson S."/>
            <person name="Dopson M."/>
        </authorList>
    </citation>
    <scope>NUCLEOTIDE SEQUENCE</scope>
    <source>
        <strain evidence="1">MM171A01624</strain>
    </source>
</reference>
<organism evidence="1">
    <name type="scientific">viral metagenome</name>
    <dbReference type="NCBI Taxonomy" id="1070528"/>
    <lineage>
        <taxon>unclassified sequences</taxon>
        <taxon>metagenomes</taxon>
        <taxon>organismal metagenomes</taxon>
    </lineage>
</organism>
<name>A0A6M3LTE0_9ZZZZ</name>